<dbReference type="PANTHER" id="PTHR43581">
    <property type="entry name" value="ATP/GTP PHOSPHATASE"/>
    <property type="match status" value="1"/>
</dbReference>
<dbReference type="EMBL" id="MTEJ01000039">
    <property type="protein sequence ID" value="OQX13869.1"/>
    <property type="molecule type" value="Genomic_DNA"/>
</dbReference>
<protein>
    <recommendedName>
        <fullName evidence="1">ATPase AAA-type core domain-containing protein</fullName>
    </recommendedName>
</protein>
<accession>A0A1Y1QU62</accession>
<evidence type="ECO:0000259" key="1">
    <source>
        <dbReference type="Pfam" id="PF13304"/>
    </source>
</evidence>
<dbReference type="GO" id="GO:0016887">
    <property type="term" value="F:ATP hydrolysis activity"/>
    <property type="evidence" value="ECO:0007669"/>
    <property type="project" value="InterPro"/>
</dbReference>
<dbReference type="Proteomes" id="UP000192491">
    <property type="component" value="Unassembled WGS sequence"/>
</dbReference>
<comment type="caution">
    <text evidence="2">The sequence shown here is derived from an EMBL/GenBank/DDBJ whole genome shotgun (WGS) entry which is preliminary data.</text>
</comment>
<name>A0A1Y1QU62_9GAMM</name>
<dbReference type="Pfam" id="PF13304">
    <property type="entry name" value="AAA_21"/>
    <property type="match status" value="1"/>
</dbReference>
<evidence type="ECO:0000313" key="3">
    <source>
        <dbReference type="Proteomes" id="UP000192491"/>
    </source>
</evidence>
<feature type="domain" description="ATPase AAA-type core" evidence="1">
    <location>
        <begin position="37"/>
        <end position="317"/>
    </location>
</feature>
<gene>
    <name evidence="2" type="ORF">BWK73_11170</name>
</gene>
<dbReference type="InterPro" id="IPR027417">
    <property type="entry name" value="P-loop_NTPase"/>
</dbReference>
<dbReference type="GO" id="GO:0005524">
    <property type="term" value="F:ATP binding"/>
    <property type="evidence" value="ECO:0007669"/>
    <property type="project" value="InterPro"/>
</dbReference>
<dbReference type="SUPFAM" id="SSF52540">
    <property type="entry name" value="P-loop containing nucleoside triphosphate hydrolases"/>
    <property type="match status" value="1"/>
</dbReference>
<organism evidence="2 3">
    <name type="scientific">Thiothrix lacustris</name>
    <dbReference type="NCBI Taxonomy" id="525917"/>
    <lineage>
        <taxon>Bacteria</taxon>
        <taxon>Pseudomonadati</taxon>
        <taxon>Pseudomonadota</taxon>
        <taxon>Gammaproteobacteria</taxon>
        <taxon>Thiotrichales</taxon>
        <taxon>Thiotrichaceae</taxon>
        <taxon>Thiothrix</taxon>
    </lineage>
</organism>
<reference evidence="2 3" key="1">
    <citation type="submission" date="2017-01" db="EMBL/GenBank/DDBJ databases">
        <title>Novel large sulfur bacteria in the metagenomes of groundwater-fed chemosynthetic microbial mats in the Lake Huron basin.</title>
        <authorList>
            <person name="Sharrar A.M."/>
            <person name="Flood B.E."/>
            <person name="Bailey J.V."/>
            <person name="Jones D.S."/>
            <person name="Biddanda B."/>
            <person name="Ruberg S.A."/>
            <person name="Marcus D.N."/>
            <person name="Dick G.J."/>
        </authorList>
    </citation>
    <scope>NUCLEOTIDE SEQUENCE [LARGE SCALE GENOMIC DNA]</scope>
    <source>
        <strain evidence="2">A8</strain>
    </source>
</reference>
<sequence length="416" mass="46944">MYIEKIKIDKFRVLEDIEIHFQPPGGATADPETGNVVNVIAGVNGSGKTTLLDLIDYAHSYAYNENNLTNLGTLAVSEVEIGDANKLIVSLKPDFQKNLEHLSINSILNGKSKKNRKDGFTLFWNVPEFEGESEESKKDFKNKFIDLRSQIFKYFNFGWIIKALNSQANISILGSNGNVINMVEQVIAQFVINKERDIDAPSVDRKPLAVDKFNEIFEGIVVGTKLKSVDSDGGVFRVVFSNANNQDVFLKDLSDGEKSLYLNVGELMRLNWSGRVILIDEPETSLHPAWQQKIIKIYSRIGKNNQFIVATHSPQIIASVPYKNRILLRKENGKIQVDPKNQPPSGVDVNSILSEIMGADPRPPELLKLYAEYRKFVEERKENTPEALAVKAQLSEESDHSQFMQEMNFLIELRDL</sequence>
<evidence type="ECO:0000313" key="2">
    <source>
        <dbReference type="EMBL" id="OQX13869.1"/>
    </source>
</evidence>
<dbReference type="InterPro" id="IPR003959">
    <property type="entry name" value="ATPase_AAA_core"/>
</dbReference>
<dbReference type="AlphaFoldDB" id="A0A1Y1QU62"/>
<proteinExistence type="predicted"/>
<dbReference type="InterPro" id="IPR051396">
    <property type="entry name" value="Bact_Antivir_Def_Nuclease"/>
</dbReference>
<dbReference type="PANTHER" id="PTHR43581:SF4">
    <property type="entry name" value="ATP_GTP PHOSPHATASE"/>
    <property type="match status" value="1"/>
</dbReference>
<dbReference type="Gene3D" id="3.40.50.300">
    <property type="entry name" value="P-loop containing nucleotide triphosphate hydrolases"/>
    <property type="match status" value="1"/>
</dbReference>